<dbReference type="InterPro" id="IPR050807">
    <property type="entry name" value="TransReg_Diox_bact_type"/>
</dbReference>
<gene>
    <name evidence="5" type="ORF">CBQ26_19775</name>
</gene>
<protein>
    <submittedName>
        <fullName evidence="5">Transcriptional regulator</fullName>
    </submittedName>
</protein>
<dbReference type="GO" id="GO:0005829">
    <property type="term" value="C:cytosol"/>
    <property type="evidence" value="ECO:0007669"/>
    <property type="project" value="TreeGrafter"/>
</dbReference>
<name>A0A246BE63_9DEIO</name>
<dbReference type="GO" id="GO:0003677">
    <property type="term" value="F:DNA binding"/>
    <property type="evidence" value="ECO:0007669"/>
    <property type="project" value="UniProtKB-KW"/>
</dbReference>
<feature type="domain" description="HTH cro/C1-type" evidence="4">
    <location>
        <begin position="21"/>
        <end position="75"/>
    </location>
</feature>
<evidence type="ECO:0000256" key="1">
    <source>
        <dbReference type="ARBA" id="ARBA00023015"/>
    </source>
</evidence>
<evidence type="ECO:0000256" key="3">
    <source>
        <dbReference type="ARBA" id="ARBA00023163"/>
    </source>
</evidence>
<dbReference type="AlphaFoldDB" id="A0A246BE63"/>
<proteinExistence type="predicted"/>
<dbReference type="PROSITE" id="PS50943">
    <property type="entry name" value="HTH_CROC1"/>
    <property type="match status" value="1"/>
</dbReference>
<keyword evidence="2" id="KW-0238">DNA-binding</keyword>
<dbReference type="GO" id="GO:0003700">
    <property type="term" value="F:DNA-binding transcription factor activity"/>
    <property type="evidence" value="ECO:0007669"/>
    <property type="project" value="TreeGrafter"/>
</dbReference>
<evidence type="ECO:0000313" key="5">
    <source>
        <dbReference type="EMBL" id="OWL93504.1"/>
    </source>
</evidence>
<comment type="caution">
    <text evidence="5">The sequence shown here is derived from an EMBL/GenBank/DDBJ whole genome shotgun (WGS) entry which is preliminary data.</text>
</comment>
<evidence type="ECO:0000313" key="6">
    <source>
        <dbReference type="Proteomes" id="UP000197208"/>
    </source>
</evidence>
<sequence length="77" mass="8826">MVVMSEFSAPLSLRQRLAQNLRRLRLERRWSQEDLAERSGLHHNQISVIERARSSVGIDIVEKLMTALGVRASDLLD</sequence>
<organism evidence="5 6">
    <name type="scientific">Deinococcus indicus</name>
    <dbReference type="NCBI Taxonomy" id="223556"/>
    <lineage>
        <taxon>Bacteria</taxon>
        <taxon>Thermotogati</taxon>
        <taxon>Deinococcota</taxon>
        <taxon>Deinococci</taxon>
        <taxon>Deinococcales</taxon>
        <taxon>Deinococcaceae</taxon>
        <taxon>Deinococcus</taxon>
    </lineage>
</organism>
<keyword evidence="6" id="KW-1185">Reference proteome</keyword>
<dbReference type="SUPFAM" id="SSF47413">
    <property type="entry name" value="lambda repressor-like DNA-binding domains"/>
    <property type="match status" value="1"/>
</dbReference>
<dbReference type="PANTHER" id="PTHR46797">
    <property type="entry name" value="HTH-TYPE TRANSCRIPTIONAL REGULATOR"/>
    <property type="match status" value="1"/>
</dbReference>
<dbReference type="InterPro" id="IPR010982">
    <property type="entry name" value="Lambda_DNA-bd_dom_sf"/>
</dbReference>
<keyword evidence="1" id="KW-0805">Transcription regulation</keyword>
<dbReference type="SMART" id="SM00530">
    <property type="entry name" value="HTH_XRE"/>
    <property type="match status" value="1"/>
</dbReference>
<reference evidence="5 6" key="1">
    <citation type="submission" date="2017-05" db="EMBL/GenBank/DDBJ databases">
        <title>De novo genome assembly of Deniococcus indicus strain DR1.</title>
        <authorList>
            <person name="Chauhan D."/>
            <person name="Yennamalli R.M."/>
            <person name="Priyadarshini R."/>
        </authorList>
    </citation>
    <scope>NUCLEOTIDE SEQUENCE [LARGE SCALE GENOMIC DNA]</scope>
    <source>
        <strain evidence="5 6">DR1</strain>
    </source>
</reference>
<keyword evidence="3" id="KW-0804">Transcription</keyword>
<evidence type="ECO:0000256" key="2">
    <source>
        <dbReference type="ARBA" id="ARBA00023125"/>
    </source>
</evidence>
<accession>A0A246BE63</accession>
<dbReference type="CDD" id="cd00093">
    <property type="entry name" value="HTH_XRE"/>
    <property type="match status" value="1"/>
</dbReference>
<dbReference type="Pfam" id="PF01381">
    <property type="entry name" value="HTH_3"/>
    <property type="match status" value="1"/>
</dbReference>
<dbReference type="EMBL" id="NHMK01000035">
    <property type="protein sequence ID" value="OWL93504.1"/>
    <property type="molecule type" value="Genomic_DNA"/>
</dbReference>
<dbReference type="Proteomes" id="UP000197208">
    <property type="component" value="Unassembled WGS sequence"/>
</dbReference>
<dbReference type="Gene3D" id="1.10.260.40">
    <property type="entry name" value="lambda repressor-like DNA-binding domains"/>
    <property type="match status" value="1"/>
</dbReference>
<dbReference type="OrthoDB" id="9812495at2"/>
<evidence type="ECO:0000259" key="4">
    <source>
        <dbReference type="PROSITE" id="PS50943"/>
    </source>
</evidence>
<dbReference type="InterPro" id="IPR001387">
    <property type="entry name" value="Cro/C1-type_HTH"/>
</dbReference>
<dbReference type="PANTHER" id="PTHR46797:SF23">
    <property type="entry name" value="HTH-TYPE TRANSCRIPTIONAL REGULATOR SUTR"/>
    <property type="match status" value="1"/>
</dbReference>